<protein>
    <submittedName>
        <fullName evidence="3">Uncharacterized protein</fullName>
    </submittedName>
</protein>
<name>A0A2N6T5H2_9CORY</name>
<evidence type="ECO:0000313" key="4">
    <source>
        <dbReference type="Proteomes" id="UP000235836"/>
    </source>
</evidence>
<evidence type="ECO:0000256" key="2">
    <source>
        <dbReference type="SAM" id="Phobius"/>
    </source>
</evidence>
<feature type="transmembrane region" description="Helical" evidence="2">
    <location>
        <begin position="83"/>
        <end position="108"/>
    </location>
</feature>
<dbReference type="EMBL" id="PNHG01000005">
    <property type="protein sequence ID" value="PMC64561.1"/>
    <property type="molecule type" value="Genomic_DNA"/>
</dbReference>
<keyword evidence="2" id="KW-0812">Transmembrane</keyword>
<feature type="coiled-coil region" evidence="1">
    <location>
        <begin position="56"/>
        <end position="83"/>
    </location>
</feature>
<keyword evidence="2" id="KW-0472">Membrane</keyword>
<comment type="caution">
    <text evidence="3">The sequence shown here is derived from an EMBL/GenBank/DDBJ whole genome shotgun (WGS) entry which is preliminary data.</text>
</comment>
<evidence type="ECO:0000313" key="3">
    <source>
        <dbReference type="EMBL" id="PMC64561.1"/>
    </source>
</evidence>
<reference evidence="3 4" key="1">
    <citation type="submission" date="2017-09" db="EMBL/GenBank/DDBJ databases">
        <title>Bacterial strain isolated from the female urinary microbiota.</title>
        <authorList>
            <person name="Thomas-White K."/>
            <person name="Kumar N."/>
            <person name="Forster S."/>
            <person name="Putonti C."/>
            <person name="Lawley T."/>
            <person name="Wolfe A.J."/>
        </authorList>
    </citation>
    <scope>NUCLEOTIDE SEQUENCE [LARGE SCALE GENOMIC DNA]</scope>
    <source>
        <strain evidence="3 4">UMB0792</strain>
    </source>
</reference>
<feature type="transmembrane region" description="Helical" evidence="2">
    <location>
        <begin position="114"/>
        <end position="134"/>
    </location>
</feature>
<sequence length="137" mass="15184">MADDKSPGSQKKAIDDHIAWLRKTYGIGITGDETETAETEKQLAHQEDVEVDAKTKSMEKELLRKEKLRNDELENRIAHQEKFFNFSLAIIGIPVLAASIGFIILLFKKSVGDVAYAAFFASVVAEVIGLSYILGRA</sequence>
<keyword evidence="1" id="KW-0175">Coiled coil</keyword>
<gene>
    <name evidence="3" type="ORF">CJ203_04375</name>
</gene>
<dbReference type="AlphaFoldDB" id="A0A2N6T5H2"/>
<keyword evidence="4" id="KW-1185">Reference proteome</keyword>
<evidence type="ECO:0000256" key="1">
    <source>
        <dbReference type="SAM" id="Coils"/>
    </source>
</evidence>
<dbReference type="RefSeq" id="WP_102723706.1">
    <property type="nucleotide sequence ID" value="NZ_PNHG01000005.1"/>
</dbReference>
<proteinExistence type="predicted"/>
<keyword evidence="2" id="KW-1133">Transmembrane helix</keyword>
<organism evidence="3 4">
    <name type="scientific">Corynebacterium tuscaniense</name>
    <dbReference type="NCBI Taxonomy" id="302449"/>
    <lineage>
        <taxon>Bacteria</taxon>
        <taxon>Bacillati</taxon>
        <taxon>Actinomycetota</taxon>
        <taxon>Actinomycetes</taxon>
        <taxon>Mycobacteriales</taxon>
        <taxon>Corynebacteriaceae</taxon>
        <taxon>Corynebacterium</taxon>
    </lineage>
</organism>
<accession>A0A2N6T5H2</accession>
<dbReference type="Proteomes" id="UP000235836">
    <property type="component" value="Unassembled WGS sequence"/>
</dbReference>